<gene>
    <name evidence="3" type="ORF">A2983_01265</name>
</gene>
<protein>
    <recommendedName>
        <fullName evidence="5">Glycosyl transferase family 1 domain-containing protein</fullName>
    </recommendedName>
</protein>
<dbReference type="PANTHER" id="PTHR45947:SF3">
    <property type="entry name" value="SULFOQUINOVOSYL TRANSFERASE SQD2"/>
    <property type="match status" value="1"/>
</dbReference>
<dbReference type="Pfam" id="PF00534">
    <property type="entry name" value="Glycos_transf_1"/>
    <property type="match status" value="1"/>
</dbReference>
<dbReference type="InterPro" id="IPR001296">
    <property type="entry name" value="Glyco_trans_1"/>
</dbReference>
<feature type="domain" description="Glycosyl transferase family 1" evidence="1">
    <location>
        <begin position="170"/>
        <end position="341"/>
    </location>
</feature>
<dbReference type="Gene3D" id="3.40.50.2000">
    <property type="entry name" value="Glycogen Phosphorylase B"/>
    <property type="match status" value="2"/>
</dbReference>
<organism evidence="3 4">
    <name type="scientific">Candidatus Magasanikbacteria bacterium RIFCSPLOWO2_01_FULL_40_15</name>
    <dbReference type="NCBI Taxonomy" id="1798686"/>
    <lineage>
        <taxon>Bacteria</taxon>
        <taxon>Candidatus Magasanikiibacteriota</taxon>
    </lineage>
</organism>
<dbReference type="PANTHER" id="PTHR45947">
    <property type="entry name" value="SULFOQUINOVOSYL TRANSFERASE SQD2"/>
    <property type="match status" value="1"/>
</dbReference>
<evidence type="ECO:0000313" key="4">
    <source>
        <dbReference type="Proteomes" id="UP000177040"/>
    </source>
</evidence>
<evidence type="ECO:0000259" key="2">
    <source>
        <dbReference type="Pfam" id="PF13439"/>
    </source>
</evidence>
<comment type="caution">
    <text evidence="3">The sequence shown here is derived from an EMBL/GenBank/DDBJ whole genome shotgun (WGS) entry which is preliminary data.</text>
</comment>
<dbReference type="Pfam" id="PF13439">
    <property type="entry name" value="Glyco_transf_4"/>
    <property type="match status" value="1"/>
</dbReference>
<evidence type="ECO:0008006" key="5">
    <source>
        <dbReference type="Google" id="ProtNLM"/>
    </source>
</evidence>
<sequence>MKKILMVTLEFPPMVGGIATYVDDFVHALPPENVIVLAPPTKLLARWFWPRWLLLAWRVFLIIKKEKIEVVIIHHILPVGYAALIARWLTRVPYIIFSHGTDIAAASRHAWKRLMVRLICNSAEQIVMNSESLKRRFLIKFNDYESKTKVIYPCPNDIFFKPVSQEKIREIKSHLAIGGRQVILSVARMIDGKGFPHLVRVIKDVADQVPNITWLIIGTGPKLAEIIDLVQKNSLQNIVRFIGEIPHSELPAYFQASNVFTLLTHPDNGMEEGLGLVFLEAAGSGLPCIAGKSGGVEEAVVHGQTGYVFDVYQNQKAITEALVSLLKDPSLATRLGQHGQARIRSEFNWKNQLYDIMNP</sequence>
<dbReference type="CDD" id="cd03801">
    <property type="entry name" value="GT4_PimA-like"/>
    <property type="match status" value="1"/>
</dbReference>
<dbReference type="SUPFAM" id="SSF53756">
    <property type="entry name" value="UDP-Glycosyltransferase/glycogen phosphorylase"/>
    <property type="match status" value="1"/>
</dbReference>
<evidence type="ECO:0000259" key="1">
    <source>
        <dbReference type="Pfam" id="PF00534"/>
    </source>
</evidence>
<dbReference type="InterPro" id="IPR028098">
    <property type="entry name" value="Glyco_trans_4-like_N"/>
</dbReference>
<accession>A0A1F6N1T2</accession>
<reference evidence="3 4" key="1">
    <citation type="journal article" date="2016" name="Nat. Commun.">
        <title>Thousands of microbial genomes shed light on interconnected biogeochemical processes in an aquifer system.</title>
        <authorList>
            <person name="Anantharaman K."/>
            <person name="Brown C.T."/>
            <person name="Hug L.A."/>
            <person name="Sharon I."/>
            <person name="Castelle C.J."/>
            <person name="Probst A.J."/>
            <person name="Thomas B.C."/>
            <person name="Singh A."/>
            <person name="Wilkins M.J."/>
            <person name="Karaoz U."/>
            <person name="Brodie E.L."/>
            <person name="Williams K.H."/>
            <person name="Hubbard S.S."/>
            <person name="Banfield J.F."/>
        </authorList>
    </citation>
    <scope>NUCLEOTIDE SEQUENCE [LARGE SCALE GENOMIC DNA]</scope>
</reference>
<evidence type="ECO:0000313" key="3">
    <source>
        <dbReference type="EMBL" id="OGH77956.1"/>
    </source>
</evidence>
<dbReference type="EMBL" id="MFQH01000020">
    <property type="protein sequence ID" value="OGH77956.1"/>
    <property type="molecule type" value="Genomic_DNA"/>
</dbReference>
<dbReference type="Proteomes" id="UP000177040">
    <property type="component" value="Unassembled WGS sequence"/>
</dbReference>
<dbReference type="AlphaFoldDB" id="A0A1F6N1T2"/>
<proteinExistence type="predicted"/>
<feature type="domain" description="Glycosyltransferase subfamily 4-like N-terminal" evidence="2">
    <location>
        <begin position="16"/>
        <end position="153"/>
    </location>
</feature>
<dbReference type="InterPro" id="IPR050194">
    <property type="entry name" value="Glycosyltransferase_grp1"/>
</dbReference>
<name>A0A1F6N1T2_9BACT</name>
<dbReference type="GO" id="GO:0016758">
    <property type="term" value="F:hexosyltransferase activity"/>
    <property type="evidence" value="ECO:0007669"/>
    <property type="project" value="TreeGrafter"/>
</dbReference>